<protein>
    <submittedName>
        <fullName evidence="1">Uncharacterized protein</fullName>
    </submittedName>
</protein>
<accession>A0ABX5V8S5</accession>
<organism evidence="1 2">
    <name type="scientific">Caminibacter mediatlanticus TB-2</name>
    <dbReference type="NCBI Taxonomy" id="391592"/>
    <lineage>
        <taxon>Bacteria</taxon>
        <taxon>Pseudomonadati</taxon>
        <taxon>Campylobacterota</taxon>
        <taxon>Epsilonproteobacteria</taxon>
        <taxon>Nautiliales</taxon>
        <taxon>Nautiliaceae</taxon>
        <taxon>Caminibacter</taxon>
    </lineage>
</organism>
<keyword evidence="2" id="KW-1185">Reference proteome</keyword>
<evidence type="ECO:0000313" key="1">
    <source>
        <dbReference type="EMBL" id="QCT93777.1"/>
    </source>
</evidence>
<name>A0ABX5V8S5_9BACT</name>
<proteinExistence type="predicted"/>
<gene>
    <name evidence="1" type="ORF">FE773_00860</name>
</gene>
<dbReference type="RefSeq" id="WP_138322768.1">
    <property type="nucleotide sequence ID" value="NZ_CP040463.1"/>
</dbReference>
<reference evidence="1 2" key="1">
    <citation type="submission" date="2019-05" db="EMBL/GenBank/DDBJ databases">
        <title>A comparative analysis of the Nautiliaceae.</title>
        <authorList>
            <person name="Grosche A."/>
            <person name="Smedile F."/>
            <person name="Vetriani C."/>
        </authorList>
    </citation>
    <scope>NUCLEOTIDE SEQUENCE [LARGE SCALE GENOMIC DNA]</scope>
    <source>
        <strain evidence="1 2">TB-2</strain>
    </source>
</reference>
<dbReference type="EMBL" id="CP040463">
    <property type="protein sequence ID" value="QCT93777.1"/>
    <property type="molecule type" value="Genomic_DNA"/>
</dbReference>
<evidence type="ECO:0000313" key="2">
    <source>
        <dbReference type="Proteomes" id="UP000306825"/>
    </source>
</evidence>
<sequence length="113" mass="13148">MKIIKRYLPKPKYPDTPLDWKYLKTKEVLCLIEKLLNGEMVNQVNNNCGVSKITNAIAHIRKFIGYENIVNVRVDGLRCDLYELVRTPKSIKKMQELKSIISAYLNQPLKGKR</sequence>
<dbReference type="Proteomes" id="UP000306825">
    <property type="component" value="Chromosome"/>
</dbReference>